<feature type="signal peptide" evidence="2">
    <location>
        <begin position="1"/>
        <end position="23"/>
    </location>
</feature>
<protein>
    <submittedName>
        <fullName evidence="4">RAD protein (Pv-fam-e)</fullName>
    </submittedName>
</protein>
<feature type="region of interest" description="Disordered" evidence="1">
    <location>
        <begin position="85"/>
        <end position="175"/>
    </location>
</feature>
<dbReference type="Pfam" id="PF09687">
    <property type="entry name" value="PRESAN"/>
    <property type="match status" value="1"/>
</dbReference>
<name>A0A0J9W2Q6_PLAVI</name>
<dbReference type="InterPro" id="IPR019111">
    <property type="entry name" value="PRESA_N"/>
</dbReference>
<evidence type="ECO:0000313" key="4">
    <source>
        <dbReference type="EMBL" id="KMZ94498.1"/>
    </source>
</evidence>
<keyword evidence="2" id="KW-0732">Signal</keyword>
<feature type="compositionally biased region" description="Basic and acidic residues" evidence="1">
    <location>
        <begin position="85"/>
        <end position="103"/>
    </location>
</feature>
<evidence type="ECO:0000313" key="5">
    <source>
        <dbReference type="Proteomes" id="UP000053776"/>
    </source>
</evidence>
<feature type="chain" id="PRO_5005324918" evidence="2">
    <location>
        <begin position="24"/>
        <end position="406"/>
    </location>
</feature>
<dbReference type="Gene3D" id="6.10.280.180">
    <property type="entry name" value="Plasmodium RESA, N-terminal helical domain"/>
    <property type="match status" value="1"/>
</dbReference>
<dbReference type="InterPro" id="IPR044885">
    <property type="entry name" value="PRESA_N_sf"/>
</dbReference>
<evidence type="ECO:0000259" key="3">
    <source>
        <dbReference type="Pfam" id="PF09687"/>
    </source>
</evidence>
<feature type="compositionally biased region" description="Basic and acidic residues" evidence="1">
    <location>
        <begin position="144"/>
        <end position="175"/>
    </location>
</feature>
<proteinExistence type="predicted"/>
<evidence type="ECO:0000256" key="1">
    <source>
        <dbReference type="SAM" id="MobiDB-lite"/>
    </source>
</evidence>
<dbReference type="EMBL" id="KQ235019">
    <property type="protein sequence ID" value="KMZ94498.1"/>
    <property type="molecule type" value="Genomic_DNA"/>
</dbReference>
<organism evidence="4 5">
    <name type="scientific">Plasmodium vivax Mauritania I</name>
    <dbReference type="NCBI Taxonomy" id="1035515"/>
    <lineage>
        <taxon>Eukaryota</taxon>
        <taxon>Sar</taxon>
        <taxon>Alveolata</taxon>
        <taxon>Apicomplexa</taxon>
        <taxon>Aconoidasida</taxon>
        <taxon>Haemosporida</taxon>
        <taxon>Plasmodiidae</taxon>
        <taxon>Plasmodium</taxon>
        <taxon>Plasmodium (Plasmodium)</taxon>
    </lineage>
</organism>
<sequence length="406" mass="45858">MFALKMHSSSLLFIASFLALLSGLPQNGLHSPDGSHLPDLQSKGCPRNLVETAPILNCPNRRKNGPAVGEKNAVRASACGGRRTIRVDRSGADKNISNDRSEPNKNASLNVGALKRDIGPIENAKRKAAGASGSAKAKLTRSHPKAEPKMECPHPNEEPKMECPHPNEEPKMDCSHPNEEPKMDCSHPNEEPKMDCSHPNAEAKMDCSHPNAEAKMDCSHPNGEKKDVSSAECIADGGSELPFGCTEEEMKKELTRNQLIDLTDSCGWFVLDKKLVYLSFHHHKRQLTRTYYGMMNKLRGVLNDLAEEHGMPEEEKEKCWEECRKELIQKMKDLDQFCQKSSDTFLKKKYIWRLDFDFFLTRYYMEWDNVMKENAKKWPSVWLKRVKDRGLLREAVPIGEASKKAV</sequence>
<dbReference type="OrthoDB" id="10287249at2759"/>
<dbReference type="AlphaFoldDB" id="A0A0J9W2Q6"/>
<reference evidence="4 5" key="1">
    <citation type="submission" date="2011-08" db="EMBL/GenBank/DDBJ databases">
        <title>The Genome Sequence of Plasmodium vivax Mauritania I.</title>
        <authorList>
            <consortium name="The Broad Institute Genome Sequencing Platform"/>
            <consortium name="The Broad Institute Genome Sequencing Center for Infectious Disease"/>
            <person name="Neafsey D."/>
            <person name="Carlton J."/>
            <person name="Barnwell J."/>
            <person name="Collins W."/>
            <person name="Escalante A."/>
            <person name="Mullikin J."/>
            <person name="Saul A."/>
            <person name="Guigo R."/>
            <person name="Camara F."/>
            <person name="Young S.K."/>
            <person name="Zeng Q."/>
            <person name="Gargeya S."/>
            <person name="Fitzgerald M."/>
            <person name="Haas B."/>
            <person name="Abouelleil A."/>
            <person name="Alvarado L."/>
            <person name="Arachchi H.M."/>
            <person name="Berlin A."/>
            <person name="Brown A."/>
            <person name="Chapman S.B."/>
            <person name="Chen Z."/>
            <person name="Dunbar C."/>
            <person name="Freedman E."/>
            <person name="Gearin G."/>
            <person name="Gellesch M."/>
            <person name="Goldberg J."/>
            <person name="Griggs A."/>
            <person name="Gujja S."/>
            <person name="Heiman D."/>
            <person name="Howarth C."/>
            <person name="Larson L."/>
            <person name="Lui A."/>
            <person name="MacDonald P.J.P."/>
            <person name="Montmayeur A."/>
            <person name="Murphy C."/>
            <person name="Neiman D."/>
            <person name="Pearson M."/>
            <person name="Priest M."/>
            <person name="Roberts A."/>
            <person name="Saif S."/>
            <person name="Shea T."/>
            <person name="Shenoy N."/>
            <person name="Sisk P."/>
            <person name="Stolte C."/>
            <person name="Sykes S."/>
            <person name="Wortman J."/>
            <person name="Nusbaum C."/>
            <person name="Birren B."/>
        </authorList>
    </citation>
    <scope>NUCLEOTIDE SEQUENCE [LARGE SCALE GENOMIC DNA]</scope>
    <source>
        <strain evidence="4 5">Mauritania I</strain>
    </source>
</reference>
<feature type="compositionally biased region" description="Basic and acidic residues" evidence="1">
    <location>
        <begin position="114"/>
        <end position="125"/>
    </location>
</feature>
<accession>A0A0J9W2Q6</accession>
<gene>
    <name evidence="4" type="ORF">PVMG_01855</name>
</gene>
<evidence type="ECO:0000256" key="2">
    <source>
        <dbReference type="SAM" id="SignalP"/>
    </source>
</evidence>
<dbReference type="Proteomes" id="UP000053776">
    <property type="component" value="Unassembled WGS sequence"/>
</dbReference>
<feature type="domain" description="Plasmodium RESA N-terminal" evidence="3">
    <location>
        <begin position="253"/>
        <end position="378"/>
    </location>
</feature>